<feature type="compositionally biased region" description="Basic and acidic residues" evidence="1">
    <location>
        <begin position="202"/>
        <end position="219"/>
    </location>
</feature>
<dbReference type="Proteomes" id="UP000703661">
    <property type="component" value="Unassembled WGS sequence"/>
</dbReference>
<evidence type="ECO:0000313" key="2">
    <source>
        <dbReference type="EMBL" id="KAG0021326.1"/>
    </source>
</evidence>
<feature type="region of interest" description="Disordered" evidence="1">
    <location>
        <begin position="199"/>
        <end position="249"/>
    </location>
</feature>
<feature type="compositionally biased region" description="Polar residues" evidence="1">
    <location>
        <begin position="1"/>
        <end position="14"/>
    </location>
</feature>
<feature type="compositionally biased region" description="Polar residues" evidence="1">
    <location>
        <begin position="220"/>
        <end position="229"/>
    </location>
</feature>
<dbReference type="EMBL" id="JAAAID010000166">
    <property type="protein sequence ID" value="KAG0021326.1"/>
    <property type="molecule type" value="Genomic_DNA"/>
</dbReference>
<name>A0A9P6T3M7_9FUNG</name>
<evidence type="ECO:0000313" key="3">
    <source>
        <dbReference type="Proteomes" id="UP000703661"/>
    </source>
</evidence>
<reference evidence="2" key="1">
    <citation type="journal article" date="2020" name="Fungal Divers.">
        <title>Resolving the Mortierellaceae phylogeny through synthesis of multi-gene phylogenetics and phylogenomics.</title>
        <authorList>
            <person name="Vandepol N."/>
            <person name="Liber J."/>
            <person name="Desiro A."/>
            <person name="Na H."/>
            <person name="Kennedy M."/>
            <person name="Barry K."/>
            <person name="Grigoriev I.V."/>
            <person name="Miller A.N."/>
            <person name="O'Donnell K."/>
            <person name="Stajich J.E."/>
            <person name="Bonito G."/>
        </authorList>
    </citation>
    <scope>NUCLEOTIDE SEQUENCE</scope>
    <source>
        <strain evidence="2">NRRL 2769</strain>
    </source>
</reference>
<comment type="caution">
    <text evidence="2">The sequence shown here is derived from an EMBL/GenBank/DDBJ whole genome shotgun (WGS) entry which is preliminary data.</text>
</comment>
<organism evidence="2 3">
    <name type="scientific">Entomortierella chlamydospora</name>
    <dbReference type="NCBI Taxonomy" id="101097"/>
    <lineage>
        <taxon>Eukaryota</taxon>
        <taxon>Fungi</taxon>
        <taxon>Fungi incertae sedis</taxon>
        <taxon>Mucoromycota</taxon>
        <taxon>Mortierellomycotina</taxon>
        <taxon>Mortierellomycetes</taxon>
        <taxon>Mortierellales</taxon>
        <taxon>Mortierellaceae</taxon>
        <taxon>Entomortierella</taxon>
    </lineage>
</organism>
<keyword evidence="3" id="KW-1185">Reference proteome</keyword>
<gene>
    <name evidence="2" type="ORF">BGZ80_002649</name>
</gene>
<proteinExistence type="predicted"/>
<feature type="compositionally biased region" description="Low complexity" evidence="1">
    <location>
        <begin position="234"/>
        <end position="249"/>
    </location>
</feature>
<evidence type="ECO:0000256" key="1">
    <source>
        <dbReference type="SAM" id="MobiDB-lite"/>
    </source>
</evidence>
<sequence length="249" mass="26840">MSHSSSSTKGNPDNNGRPPPQNVAGAEATFTQVPDSSIPSRDESSSTPPANPPSPAVSPSNPISLAPSKGELDEPDMTPPNLPSPQEVNTATSKDELDMALIGTHNTKALCRRLEYLRTSFAIQSVMYHCRSYGLFSEPEVFLMVPNVEDEMCAERFGDMAVKVDGVIRGLKRIGSFLEATIESDRAHRADIGMERWDDEYQDSKRVRRDTAPPPKEADSSSSGPSATIPNKRPLSSSPSPSDPVNSSA</sequence>
<protein>
    <submittedName>
        <fullName evidence="2">Uncharacterized protein</fullName>
    </submittedName>
</protein>
<accession>A0A9P6T3M7</accession>
<dbReference type="AlphaFoldDB" id="A0A9P6T3M7"/>
<feature type="region of interest" description="Disordered" evidence="1">
    <location>
        <begin position="1"/>
        <end position="89"/>
    </location>
</feature>